<accession>A0A2S0RJQ7</accession>
<protein>
    <recommendedName>
        <fullName evidence="3">Lipoprotein</fullName>
    </recommendedName>
</protein>
<dbReference type="AlphaFoldDB" id="A0A2S0RJQ7"/>
<evidence type="ECO:0000313" key="1">
    <source>
        <dbReference type="EMBL" id="AWA30952.1"/>
    </source>
</evidence>
<evidence type="ECO:0000313" key="2">
    <source>
        <dbReference type="Proteomes" id="UP000244193"/>
    </source>
</evidence>
<dbReference type="OrthoDB" id="1493702at2"/>
<gene>
    <name evidence="1" type="ORF">HYN48_13180</name>
</gene>
<evidence type="ECO:0008006" key="3">
    <source>
        <dbReference type="Google" id="ProtNLM"/>
    </source>
</evidence>
<dbReference type="PROSITE" id="PS51257">
    <property type="entry name" value="PROKAR_LIPOPROTEIN"/>
    <property type="match status" value="1"/>
</dbReference>
<keyword evidence="2" id="KW-1185">Reference proteome</keyword>
<dbReference type="KEGG" id="fmg:HYN48_13180"/>
<dbReference type="RefSeq" id="WP_108372446.1">
    <property type="nucleotide sequence ID" value="NZ_CP028811.1"/>
</dbReference>
<proteinExistence type="predicted"/>
<dbReference type="Proteomes" id="UP000244193">
    <property type="component" value="Chromosome"/>
</dbReference>
<reference evidence="1 2" key="1">
    <citation type="submission" date="2018-04" db="EMBL/GenBank/DDBJ databases">
        <title>Genome sequencing of Flavobacterium sp. HYN0048.</title>
        <authorList>
            <person name="Yi H."/>
            <person name="Baek C."/>
        </authorList>
    </citation>
    <scope>NUCLEOTIDE SEQUENCE [LARGE SCALE GENOMIC DNA]</scope>
    <source>
        <strain evidence="1 2">HYN0048</strain>
    </source>
</reference>
<dbReference type="EMBL" id="CP028811">
    <property type="protein sequence ID" value="AWA30952.1"/>
    <property type="molecule type" value="Genomic_DNA"/>
</dbReference>
<sequence>MKNGTSTILLLLFMFFISCENKKDVIEIYLTKNKVESYDGVPLRTAIKDTAIIKQVLESYKEEIRIDTINDKPIYMGHFLVGAKDLEEKPFINDSEILGLDFKNSQIYFSETVSKKIYNAIPQWRKTNYFGKQFALCHNGKIVLSGYLFGSMSSYWSNTYQIRYHNFPAVKRKNGIKAVAFTITDSLNFENNNLKKNIEFYNTFKNRLID</sequence>
<name>A0A2S0RJQ7_9FLAO</name>
<organism evidence="1 2">
    <name type="scientific">Flavobacterium magnum</name>
    <dbReference type="NCBI Taxonomy" id="2162713"/>
    <lineage>
        <taxon>Bacteria</taxon>
        <taxon>Pseudomonadati</taxon>
        <taxon>Bacteroidota</taxon>
        <taxon>Flavobacteriia</taxon>
        <taxon>Flavobacteriales</taxon>
        <taxon>Flavobacteriaceae</taxon>
        <taxon>Flavobacterium</taxon>
    </lineage>
</organism>